<feature type="transmembrane region" description="Helical" evidence="5">
    <location>
        <begin position="245"/>
        <end position="263"/>
    </location>
</feature>
<keyword evidence="2 5" id="KW-0812">Transmembrane</keyword>
<evidence type="ECO:0000313" key="6">
    <source>
        <dbReference type="EMBL" id="GHE41913.1"/>
    </source>
</evidence>
<evidence type="ECO:0000256" key="1">
    <source>
        <dbReference type="ARBA" id="ARBA00004141"/>
    </source>
</evidence>
<feature type="transmembrane region" description="Helical" evidence="5">
    <location>
        <begin position="109"/>
        <end position="127"/>
    </location>
</feature>
<dbReference type="PANTHER" id="PTHR43701">
    <property type="entry name" value="MEMBRANE TRANSPORTER PROTEIN MJ0441-RELATED"/>
    <property type="match status" value="1"/>
</dbReference>
<sequence length="264" mass="28257">MLMGLTLAVMVGITLGLVGSGGSILTVPIFVYVMGVDPILATTYSLFAVGTTAFIGSIRGVRNGDVDLSHVFHFGFPSLLTVFITRIFVLPLVPDVITIGSITVHQSVVLMLLFALVMLASSVSMIAPKTMLTNLFPKPTNGNKKTQVVLSGVLVGFVTGVVGAGGGFLIIPVLINFLHLSLRKAVATSLIIIAVNSFFGIMGDLEKFAVFDWSLLLRYTCCTIVGIFLGFSLAKKIKSDLLKKIFGYFIFAVAFSILLKELWG</sequence>
<dbReference type="Pfam" id="PF01925">
    <property type="entry name" value="TauE"/>
    <property type="match status" value="1"/>
</dbReference>
<feature type="transmembrane region" description="Helical" evidence="5">
    <location>
        <begin position="39"/>
        <end position="58"/>
    </location>
</feature>
<dbReference type="InterPro" id="IPR051598">
    <property type="entry name" value="TSUP/Inactive_protease-like"/>
</dbReference>
<gene>
    <name evidence="6" type="ORF">GCM10017764_26430</name>
</gene>
<reference evidence="7" key="1">
    <citation type="journal article" date="2019" name="Int. J. Syst. Evol. Microbiol.">
        <title>The Global Catalogue of Microorganisms (GCM) 10K type strain sequencing project: providing services to taxonomists for standard genome sequencing and annotation.</title>
        <authorList>
            <consortium name="The Broad Institute Genomics Platform"/>
            <consortium name="The Broad Institute Genome Sequencing Center for Infectious Disease"/>
            <person name="Wu L."/>
            <person name="Ma J."/>
        </authorList>
    </citation>
    <scope>NUCLEOTIDE SEQUENCE [LARGE SCALE GENOMIC DNA]</scope>
    <source>
        <strain evidence="7">CGMCC 1.12966</strain>
    </source>
</reference>
<dbReference type="Proteomes" id="UP000620550">
    <property type="component" value="Unassembled WGS sequence"/>
</dbReference>
<evidence type="ECO:0000313" key="7">
    <source>
        <dbReference type="Proteomes" id="UP000620550"/>
    </source>
</evidence>
<keyword evidence="3 5" id="KW-1133">Transmembrane helix</keyword>
<dbReference type="PANTHER" id="PTHR43701:SF2">
    <property type="entry name" value="MEMBRANE TRANSPORTER PROTEIN YJNA-RELATED"/>
    <property type="match status" value="1"/>
</dbReference>
<feature type="transmembrane region" description="Helical" evidence="5">
    <location>
        <begin position="70"/>
        <end position="89"/>
    </location>
</feature>
<comment type="caution">
    <text evidence="6">The sequence shown here is derived from an EMBL/GenBank/DDBJ whole genome shotgun (WGS) entry which is preliminary data.</text>
</comment>
<evidence type="ECO:0000256" key="2">
    <source>
        <dbReference type="ARBA" id="ARBA00022692"/>
    </source>
</evidence>
<feature type="transmembrane region" description="Helical" evidence="5">
    <location>
        <begin position="148"/>
        <end position="179"/>
    </location>
</feature>
<keyword evidence="7" id="KW-1185">Reference proteome</keyword>
<accession>A0ABQ3HWN2</accession>
<feature type="transmembrane region" description="Helical" evidence="5">
    <location>
        <begin position="185"/>
        <end position="203"/>
    </location>
</feature>
<keyword evidence="4 5" id="KW-0472">Membrane</keyword>
<name>A0ABQ3HWN2_9SPHI</name>
<feature type="transmembrane region" description="Helical" evidence="5">
    <location>
        <begin position="7"/>
        <end position="33"/>
    </location>
</feature>
<evidence type="ECO:0000256" key="5">
    <source>
        <dbReference type="RuleBase" id="RU363041"/>
    </source>
</evidence>
<comment type="subcellular location">
    <subcellularLocation>
        <location evidence="5">Cell membrane</location>
        <topology evidence="5">Multi-pass membrane protein</topology>
    </subcellularLocation>
    <subcellularLocation>
        <location evidence="1">Membrane</location>
        <topology evidence="1">Multi-pass membrane protein</topology>
    </subcellularLocation>
</comment>
<dbReference type="EMBL" id="BNAF01000010">
    <property type="protein sequence ID" value="GHE41913.1"/>
    <property type="molecule type" value="Genomic_DNA"/>
</dbReference>
<comment type="similarity">
    <text evidence="5">Belongs to the 4-toluene sulfonate uptake permease (TSUP) (TC 2.A.102) family.</text>
</comment>
<evidence type="ECO:0000256" key="3">
    <source>
        <dbReference type="ARBA" id="ARBA00022989"/>
    </source>
</evidence>
<keyword evidence="5" id="KW-1003">Cell membrane</keyword>
<protein>
    <recommendedName>
        <fullName evidence="5">Probable membrane transporter protein</fullName>
    </recommendedName>
</protein>
<proteinExistence type="inferred from homology"/>
<dbReference type="InterPro" id="IPR002781">
    <property type="entry name" value="TM_pro_TauE-like"/>
</dbReference>
<evidence type="ECO:0000256" key="4">
    <source>
        <dbReference type="ARBA" id="ARBA00023136"/>
    </source>
</evidence>
<feature type="transmembrane region" description="Helical" evidence="5">
    <location>
        <begin position="215"/>
        <end position="233"/>
    </location>
</feature>
<organism evidence="6 7">
    <name type="scientific">Sphingobacterium griseoflavum</name>
    <dbReference type="NCBI Taxonomy" id="1474952"/>
    <lineage>
        <taxon>Bacteria</taxon>
        <taxon>Pseudomonadati</taxon>
        <taxon>Bacteroidota</taxon>
        <taxon>Sphingobacteriia</taxon>
        <taxon>Sphingobacteriales</taxon>
        <taxon>Sphingobacteriaceae</taxon>
        <taxon>Sphingobacterium</taxon>
    </lineage>
</organism>